<gene>
    <name evidence="9" type="ORF">LCGC14_0999580</name>
</gene>
<reference evidence="9" key="1">
    <citation type="journal article" date="2015" name="Nature">
        <title>Complex archaea that bridge the gap between prokaryotes and eukaryotes.</title>
        <authorList>
            <person name="Spang A."/>
            <person name="Saw J.H."/>
            <person name="Jorgensen S.L."/>
            <person name="Zaremba-Niedzwiedzka K."/>
            <person name="Martijn J."/>
            <person name="Lind A.E."/>
            <person name="van Eijk R."/>
            <person name="Schleper C."/>
            <person name="Guy L."/>
            <person name="Ettema T.J."/>
        </authorList>
    </citation>
    <scope>NUCLEOTIDE SEQUENCE</scope>
</reference>
<keyword evidence="4" id="KW-0479">Metal-binding</keyword>
<dbReference type="InterPro" id="IPR001357">
    <property type="entry name" value="BRCT_dom"/>
</dbReference>
<dbReference type="SUPFAM" id="SSF50249">
    <property type="entry name" value="Nucleic acid-binding proteins"/>
    <property type="match status" value="1"/>
</dbReference>
<dbReference type="SMART" id="SM00532">
    <property type="entry name" value="LIGANc"/>
    <property type="match status" value="1"/>
</dbReference>
<keyword evidence="2" id="KW-0436">Ligase</keyword>
<keyword evidence="5" id="KW-0862">Zinc</keyword>
<dbReference type="AlphaFoldDB" id="A0A0F9N856"/>
<dbReference type="PIRSF" id="PIRSF001604">
    <property type="entry name" value="LigA"/>
    <property type="match status" value="1"/>
</dbReference>
<evidence type="ECO:0000256" key="6">
    <source>
        <dbReference type="ARBA" id="ARBA00023027"/>
    </source>
</evidence>
<dbReference type="Gene3D" id="3.30.470.30">
    <property type="entry name" value="DNA ligase/mRNA capping enzyme"/>
    <property type="match status" value="1"/>
</dbReference>
<dbReference type="Gene3D" id="2.40.50.140">
    <property type="entry name" value="Nucleic acid-binding proteins"/>
    <property type="match status" value="1"/>
</dbReference>
<evidence type="ECO:0000313" key="9">
    <source>
        <dbReference type="EMBL" id="KKN14089.1"/>
    </source>
</evidence>
<dbReference type="InterPro" id="IPR001679">
    <property type="entry name" value="DNA_ligase"/>
</dbReference>
<dbReference type="GO" id="GO:0003911">
    <property type="term" value="F:DNA ligase (NAD+) activity"/>
    <property type="evidence" value="ECO:0007669"/>
    <property type="project" value="UniProtKB-EC"/>
</dbReference>
<dbReference type="InterPro" id="IPR036420">
    <property type="entry name" value="BRCT_dom_sf"/>
</dbReference>
<dbReference type="Gene3D" id="3.40.50.10190">
    <property type="entry name" value="BRCT domain"/>
    <property type="match status" value="1"/>
</dbReference>
<evidence type="ECO:0000256" key="1">
    <source>
        <dbReference type="ARBA" id="ARBA00012722"/>
    </source>
</evidence>
<sequence>MDLKDIAINHDNYSIVEVISALQKADDLYHNGEESPITDAQYDGLRRYAQRLDPTNKYFTGIGSSVRGGKIPLPFTMGSLDQLYEGDVAKWVNQNDLRDELIVITDKLDGISCMLIYDENGLRIAYSRGDGEMGADITRHLRHMPIPEQFMHIMDHPTYTIRAEIILSVEKFKRLQTTVKSRSGKPYKNPRNMVAGLMNSKKIDPELLTQLSVIAYEIVSPHHFSKKEQLSRLWKAGFSVAPHVAVKGRQAAKEEWLTEHLNTQRNDSTYEIDGVVIDVNSAIKRQAMNPTRDTLNPTFARKYKVADASNVAIVEVVEVQWNVSKHGYMKPRVRVKPVELVGVTVQHATGFNAKFIKENGIGPGAKIKITRSGDVIPFIMEVVESTTPQLPDGDWKWNETGVDVVLTNHEANADVQFEKILAFFNSIEAPYMREGSTRKFYDAGYDSIEAIIKMNEREMAGIVGTNGHKIYKGLKEQLTNIPLWKLMGSTPFFGRGVGRRKFKKLYKALGVGGLWELVSTCSVDQIVPVEGFEKKTAEKIANGMQNFWEFYNDVYDYVTILDEEEETMSSSGAMNDQKVVFTGFRDKDLAEAVENAGGTIQSGVSGKTTILVTKNPDSTSGKVKKAREKGIRIVGIDEFKGMI</sequence>
<dbReference type="Gene3D" id="1.10.150.20">
    <property type="entry name" value="5' to 3' exonuclease, C-terminal subdomain"/>
    <property type="match status" value="1"/>
</dbReference>
<evidence type="ECO:0000256" key="7">
    <source>
        <dbReference type="ARBA" id="ARBA00034005"/>
    </source>
</evidence>
<comment type="catalytic activity">
    <reaction evidence="7">
        <text>NAD(+) + (deoxyribonucleotide)n-3'-hydroxyl + 5'-phospho-(deoxyribonucleotide)m = (deoxyribonucleotide)n+m + AMP + beta-nicotinamide D-nucleotide.</text>
        <dbReference type="EC" id="6.5.1.2"/>
    </reaction>
</comment>
<dbReference type="InterPro" id="IPR013840">
    <property type="entry name" value="DNAligase_N"/>
</dbReference>
<keyword evidence="6" id="KW-0520">NAD</keyword>
<comment type="caution">
    <text evidence="9">The sequence shown here is derived from an EMBL/GenBank/DDBJ whole genome shotgun (WGS) entry which is preliminary data.</text>
</comment>
<evidence type="ECO:0000256" key="5">
    <source>
        <dbReference type="ARBA" id="ARBA00022833"/>
    </source>
</evidence>
<dbReference type="Pfam" id="PF03120">
    <property type="entry name" value="OB_DNA_ligase"/>
    <property type="match status" value="1"/>
</dbReference>
<dbReference type="SUPFAM" id="SSF56091">
    <property type="entry name" value="DNA ligase/mRNA capping enzyme, catalytic domain"/>
    <property type="match status" value="1"/>
</dbReference>
<dbReference type="InterPro" id="IPR012340">
    <property type="entry name" value="NA-bd_OB-fold"/>
</dbReference>
<dbReference type="InterPro" id="IPR004150">
    <property type="entry name" value="NAD_DNA_ligase_OB"/>
</dbReference>
<dbReference type="Pfam" id="PF00533">
    <property type="entry name" value="BRCT"/>
    <property type="match status" value="1"/>
</dbReference>
<feature type="domain" description="BRCT" evidence="8">
    <location>
        <begin position="569"/>
        <end position="643"/>
    </location>
</feature>
<dbReference type="EMBL" id="LAZR01003853">
    <property type="protein sequence ID" value="KKN14089.1"/>
    <property type="molecule type" value="Genomic_DNA"/>
</dbReference>
<evidence type="ECO:0000256" key="2">
    <source>
        <dbReference type="ARBA" id="ARBA00022598"/>
    </source>
</evidence>
<name>A0A0F9N856_9ZZZZ</name>
<evidence type="ECO:0000259" key="8">
    <source>
        <dbReference type="PROSITE" id="PS50172"/>
    </source>
</evidence>
<accession>A0A0F9N856</accession>
<proteinExistence type="predicted"/>
<dbReference type="EC" id="6.5.1.2" evidence="1"/>
<dbReference type="PROSITE" id="PS50172">
    <property type="entry name" value="BRCT"/>
    <property type="match status" value="1"/>
</dbReference>
<evidence type="ECO:0000256" key="3">
    <source>
        <dbReference type="ARBA" id="ARBA00022705"/>
    </source>
</evidence>
<dbReference type="GO" id="GO:0006281">
    <property type="term" value="P:DNA repair"/>
    <property type="evidence" value="ECO:0007669"/>
    <property type="project" value="InterPro"/>
</dbReference>
<protein>
    <recommendedName>
        <fullName evidence="1">DNA ligase (NAD(+))</fullName>
        <ecNumber evidence="1">6.5.1.2</ecNumber>
    </recommendedName>
</protein>
<organism evidence="9">
    <name type="scientific">marine sediment metagenome</name>
    <dbReference type="NCBI Taxonomy" id="412755"/>
    <lineage>
        <taxon>unclassified sequences</taxon>
        <taxon>metagenomes</taxon>
        <taxon>ecological metagenomes</taxon>
    </lineage>
</organism>
<dbReference type="SUPFAM" id="SSF52113">
    <property type="entry name" value="BRCT domain"/>
    <property type="match status" value="1"/>
</dbReference>
<dbReference type="GO" id="GO:0006260">
    <property type="term" value="P:DNA replication"/>
    <property type="evidence" value="ECO:0007669"/>
    <property type="project" value="UniProtKB-KW"/>
</dbReference>
<dbReference type="CDD" id="cd17748">
    <property type="entry name" value="BRCT_DNA_ligase_like"/>
    <property type="match status" value="1"/>
</dbReference>
<dbReference type="Pfam" id="PF01653">
    <property type="entry name" value="DNA_ligase_aden"/>
    <property type="match status" value="1"/>
</dbReference>
<dbReference type="InterPro" id="IPR013839">
    <property type="entry name" value="DNAligase_adenylation"/>
</dbReference>
<evidence type="ECO:0000256" key="4">
    <source>
        <dbReference type="ARBA" id="ARBA00022723"/>
    </source>
</evidence>
<keyword evidence="3" id="KW-0235">DNA replication</keyword>